<dbReference type="Ensembl" id="ENSCCRT00010120871.1">
    <property type="protein sequence ID" value="ENSCCRP00010108618.1"/>
    <property type="gene ID" value="ENSCCRG00010047966.1"/>
</dbReference>
<evidence type="ECO:0000256" key="7">
    <source>
        <dbReference type="RuleBase" id="RU363021"/>
    </source>
</evidence>
<comment type="function">
    <text evidence="7">Component of the MICOS complex, a large protein complex of the mitochondrial inner membrane that plays crucial roles in the maintenance of crista junctions, inner membrane architecture, and formation of contact sites to the outer membrane.</text>
</comment>
<dbReference type="AlphaFoldDB" id="A0A8C1RF12"/>
<evidence type="ECO:0000256" key="1">
    <source>
        <dbReference type="ARBA" id="ARBA00004325"/>
    </source>
</evidence>
<dbReference type="Proteomes" id="UP000694427">
    <property type="component" value="Unplaced"/>
</dbReference>
<evidence type="ECO:0000256" key="8">
    <source>
        <dbReference type="SAM" id="Coils"/>
    </source>
</evidence>
<name>A0A8C1RF12_CYPCA</name>
<organism evidence="9 10">
    <name type="scientific">Cyprinus carpio</name>
    <name type="common">Common carp</name>
    <dbReference type="NCBI Taxonomy" id="7962"/>
    <lineage>
        <taxon>Eukaryota</taxon>
        <taxon>Metazoa</taxon>
        <taxon>Chordata</taxon>
        <taxon>Craniata</taxon>
        <taxon>Vertebrata</taxon>
        <taxon>Euteleostomi</taxon>
        <taxon>Actinopterygii</taxon>
        <taxon>Neopterygii</taxon>
        <taxon>Teleostei</taxon>
        <taxon>Ostariophysi</taxon>
        <taxon>Cypriniformes</taxon>
        <taxon>Cyprinidae</taxon>
        <taxon>Cyprininae</taxon>
        <taxon>Cyprinus</taxon>
    </lineage>
</organism>
<evidence type="ECO:0000313" key="10">
    <source>
        <dbReference type="Proteomes" id="UP000694427"/>
    </source>
</evidence>
<sequence>MNNLLKMSKFQGRVVSLMSSRWRSAHESLIAAQQEIEEEEEEARIMYKVGGVTGVSGTLGLISASVLAASASADDDKPGTTLSVDELSLYTTPQQRFQRVEAERGQVEESVAKLRKLAEPYTSWCQQTASLARQTAQGVYGTVKPKVDNTVQFGQNSYAYLKNPPPEFYPRAGVIGFAGILGLFLGRGSRLKKLIYPTGLMAVSASMYYPREAVTVTKNTGDAVYDWALQAYVALEKLIKDKPASKKVSLALLTQTLHSCMCQRLLSKAIYAAFLGIYSLAYRKHLNTTADIVFGNFLFCVLIGSSRKEFKRGDQSLGTKYQTS</sequence>
<accession>A0A8C1RF12</accession>
<keyword evidence="3" id="KW-0812">Transmembrane</keyword>
<evidence type="ECO:0000256" key="5">
    <source>
        <dbReference type="ARBA" id="ARBA00023128"/>
    </source>
</evidence>
<evidence type="ECO:0000256" key="4">
    <source>
        <dbReference type="ARBA" id="ARBA00022989"/>
    </source>
</evidence>
<dbReference type="PANTHER" id="PTHR14564">
    <property type="entry name" value="MICOS COMPLEX SUBUNIT MIC26 / MIC27 FAMILY MEMBER"/>
    <property type="match status" value="1"/>
</dbReference>
<comment type="subunit">
    <text evidence="7">Component of the mitochondrial contact site and cristae organizing system (MICOS) complex.</text>
</comment>
<evidence type="ECO:0000256" key="3">
    <source>
        <dbReference type="ARBA" id="ARBA00022692"/>
    </source>
</evidence>
<reference evidence="9" key="1">
    <citation type="submission" date="2025-08" db="UniProtKB">
        <authorList>
            <consortium name="Ensembl"/>
        </authorList>
    </citation>
    <scope>IDENTIFICATION</scope>
</reference>
<keyword evidence="6" id="KW-0472">Membrane</keyword>
<proteinExistence type="inferred from homology"/>
<feature type="coiled-coil region" evidence="8">
    <location>
        <begin position="22"/>
        <end position="49"/>
    </location>
</feature>
<dbReference type="InterPro" id="IPR033182">
    <property type="entry name" value="MIC26/MIC27_animal"/>
</dbReference>
<reference evidence="9" key="2">
    <citation type="submission" date="2025-09" db="UniProtKB">
        <authorList>
            <consortium name="Ensembl"/>
        </authorList>
    </citation>
    <scope>IDENTIFICATION</scope>
</reference>
<evidence type="ECO:0000256" key="6">
    <source>
        <dbReference type="ARBA" id="ARBA00023136"/>
    </source>
</evidence>
<keyword evidence="4" id="KW-1133">Transmembrane helix</keyword>
<dbReference type="GO" id="GO:0042407">
    <property type="term" value="P:cristae formation"/>
    <property type="evidence" value="ECO:0007669"/>
    <property type="project" value="InterPro"/>
</dbReference>
<dbReference type="InterPro" id="IPR019166">
    <property type="entry name" value="MIC26/MIC27"/>
</dbReference>
<comment type="similarity">
    <text evidence="2">Belongs to the apolipoprotein O/MICOS complex subunit Mic27 family.</text>
</comment>
<evidence type="ECO:0000313" key="9">
    <source>
        <dbReference type="Ensembl" id="ENSCCRP00010108618.1"/>
    </source>
</evidence>
<protein>
    <recommendedName>
        <fullName evidence="7">MICOS complex subunit</fullName>
    </recommendedName>
</protein>
<comment type="subcellular location">
    <subcellularLocation>
        <location evidence="7">Mitochondrion inner membrane</location>
    </subcellularLocation>
    <subcellularLocation>
        <location evidence="1">Mitochondrion membrane</location>
    </subcellularLocation>
</comment>
<dbReference type="GO" id="GO:0061617">
    <property type="term" value="C:MICOS complex"/>
    <property type="evidence" value="ECO:0007669"/>
    <property type="project" value="UniProtKB-UniRule"/>
</dbReference>
<keyword evidence="8" id="KW-0175">Coiled coil</keyword>
<keyword evidence="7" id="KW-0999">Mitochondrion inner membrane</keyword>
<dbReference type="Pfam" id="PF09769">
    <property type="entry name" value="ApoO"/>
    <property type="match status" value="1"/>
</dbReference>
<keyword evidence="10" id="KW-1185">Reference proteome</keyword>
<keyword evidence="5 7" id="KW-0496">Mitochondrion</keyword>
<evidence type="ECO:0000256" key="2">
    <source>
        <dbReference type="ARBA" id="ARBA00010904"/>
    </source>
</evidence>